<dbReference type="AlphaFoldDB" id="A0A1N7LPY3"/>
<protein>
    <submittedName>
        <fullName evidence="2">Putative adhesin</fullName>
    </submittedName>
</protein>
<dbReference type="Pfam" id="PF13349">
    <property type="entry name" value="DUF4097"/>
    <property type="match status" value="1"/>
</dbReference>
<dbReference type="EMBL" id="FTOP01000004">
    <property type="protein sequence ID" value="SIS75834.1"/>
    <property type="molecule type" value="Genomic_DNA"/>
</dbReference>
<dbReference type="PROSITE" id="PS51257">
    <property type="entry name" value="PROKAR_LIPOPROTEIN"/>
    <property type="match status" value="1"/>
</dbReference>
<organism evidence="2 3">
    <name type="scientific">Belliella pelovolcani</name>
    <dbReference type="NCBI Taxonomy" id="529505"/>
    <lineage>
        <taxon>Bacteria</taxon>
        <taxon>Pseudomonadati</taxon>
        <taxon>Bacteroidota</taxon>
        <taxon>Cytophagia</taxon>
        <taxon>Cytophagales</taxon>
        <taxon>Cyclobacteriaceae</taxon>
        <taxon>Belliella</taxon>
    </lineage>
</organism>
<evidence type="ECO:0000259" key="1">
    <source>
        <dbReference type="Pfam" id="PF13349"/>
    </source>
</evidence>
<dbReference type="STRING" id="529505.SAMN05421761_10416"/>
<dbReference type="RefSeq" id="WP_076499513.1">
    <property type="nucleotide sequence ID" value="NZ_FTOP01000004.1"/>
</dbReference>
<dbReference type="InterPro" id="IPR025164">
    <property type="entry name" value="Toastrack_DUF4097"/>
</dbReference>
<keyword evidence="3" id="KW-1185">Reference proteome</keyword>
<feature type="domain" description="DUF4097" evidence="1">
    <location>
        <begin position="79"/>
        <end position="225"/>
    </location>
</feature>
<name>A0A1N7LPY3_9BACT</name>
<dbReference type="Proteomes" id="UP000186026">
    <property type="component" value="Unassembled WGS sequence"/>
</dbReference>
<reference evidence="3" key="1">
    <citation type="submission" date="2017-01" db="EMBL/GenBank/DDBJ databases">
        <authorList>
            <person name="Varghese N."/>
            <person name="Submissions S."/>
        </authorList>
    </citation>
    <scope>NUCLEOTIDE SEQUENCE [LARGE SCALE GENOMIC DNA]</scope>
    <source>
        <strain evidence="3">DSM 46698</strain>
    </source>
</reference>
<accession>A0A1N7LPY3</accession>
<proteinExistence type="predicted"/>
<sequence>METLNIKQILPIFGLAILLFSCEAKEPSIVRSYEERFEDIKEIEVNGRFLEVSYEGNNSTKEVFLNGYLEVPESSGLDIKYRKSGSKLIVEVTGETSGVNFFNFGGTNSGFISLTGPEDIRLNLRNSSGALDVKYVKHDKIDLNVNSGSIKALALEVQQINLKASSGSIRADGLVGNVDAQVNSGSIRLQEVKGDIIGKASSGSFRAEDVDGVVHAKVNSGSIKLEQVKYLGDLSVSSGGITANQSGLSEFTKLQSNSGSIKIQTNSDLKAFNYDLSANSGSVTVGEEKSTKKLEIDNGSAHTIKGKSSSGSIMITN</sequence>
<evidence type="ECO:0000313" key="3">
    <source>
        <dbReference type="Proteomes" id="UP000186026"/>
    </source>
</evidence>
<evidence type="ECO:0000313" key="2">
    <source>
        <dbReference type="EMBL" id="SIS75834.1"/>
    </source>
</evidence>
<gene>
    <name evidence="2" type="ORF">SAMN05421761_10416</name>
</gene>
<dbReference type="OrthoDB" id="835341at2"/>